<dbReference type="Proteomes" id="UP001497512">
    <property type="component" value="Chromosome 6"/>
</dbReference>
<proteinExistence type="predicted"/>
<accession>A0ABP0UT48</accession>
<protein>
    <submittedName>
        <fullName evidence="2">Uncharacterized protein</fullName>
    </submittedName>
</protein>
<evidence type="ECO:0000256" key="1">
    <source>
        <dbReference type="SAM" id="MobiDB-lite"/>
    </source>
</evidence>
<feature type="compositionally biased region" description="Pro residues" evidence="1">
    <location>
        <begin position="76"/>
        <end position="124"/>
    </location>
</feature>
<gene>
    <name evidence="2" type="ORF">CSSPTR1EN2_LOCUS19641</name>
</gene>
<evidence type="ECO:0000313" key="3">
    <source>
        <dbReference type="Proteomes" id="UP001497512"/>
    </source>
</evidence>
<organism evidence="2 3">
    <name type="scientific">Sphagnum troendelagicum</name>
    <dbReference type="NCBI Taxonomy" id="128251"/>
    <lineage>
        <taxon>Eukaryota</taxon>
        <taxon>Viridiplantae</taxon>
        <taxon>Streptophyta</taxon>
        <taxon>Embryophyta</taxon>
        <taxon>Bryophyta</taxon>
        <taxon>Sphagnophytina</taxon>
        <taxon>Sphagnopsida</taxon>
        <taxon>Sphagnales</taxon>
        <taxon>Sphagnaceae</taxon>
        <taxon>Sphagnum</taxon>
    </lineage>
</organism>
<reference evidence="2" key="1">
    <citation type="submission" date="2024-02" db="EMBL/GenBank/DDBJ databases">
        <authorList>
            <consortium name="ELIXIR-Norway"/>
            <consortium name="Elixir Norway"/>
        </authorList>
    </citation>
    <scope>NUCLEOTIDE SEQUENCE</scope>
</reference>
<keyword evidence="3" id="KW-1185">Reference proteome</keyword>
<dbReference type="PRINTS" id="PR01217">
    <property type="entry name" value="PRICHEXTENSN"/>
</dbReference>
<feature type="region of interest" description="Disordered" evidence="1">
    <location>
        <begin position="76"/>
        <end position="130"/>
    </location>
</feature>
<name>A0ABP0UT48_9BRYO</name>
<dbReference type="EMBL" id="OZ019898">
    <property type="protein sequence ID" value="CAK9229254.1"/>
    <property type="molecule type" value="Genomic_DNA"/>
</dbReference>
<sequence>MASFKMQPMGFTFVFVAFMSMQSMVVFVECMGANLMNVHKLIESRFLLKNEIKSQSIKILPPPICIAGLCKIPPSFPPPPHSPPSPSPSPPPPSPPLSPPPPPPPSPPTPSPPPPHPHPVPPLSAQPIDD</sequence>
<evidence type="ECO:0000313" key="2">
    <source>
        <dbReference type="EMBL" id="CAK9229254.1"/>
    </source>
</evidence>